<keyword evidence="3" id="KW-1185">Reference proteome</keyword>
<sequence length="80" mass="9148">MLIVLLFVDLVLLAAVYSFWAFFLNILCALLLEVFCRLFQMKAAESQLQTCFWWAAETGYRLQDAGCDIFLAGFHLFPGC</sequence>
<reference evidence="2 3" key="1">
    <citation type="journal article" date="2017" name="Nature">
        <title>The Apostasia genome and the evolution of orchids.</title>
        <authorList>
            <person name="Zhang G.Q."/>
            <person name="Liu K.W."/>
            <person name="Li Z."/>
            <person name="Lohaus R."/>
            <person name="Hsiao Y.Y."/>
            <person name="Niu S.C."/>
            <person name="Wang J.Y."/>
            <person name="Lin Y.C."/>
            <person name="Xu Q."/>
            <person name="Chen L.J."/>
            <person name="Yoshida K."/>
            <person name="Fujiwara S."/>
            <person name="Wang Z.W."/>
            <person name="Zhang Y.Q."/>
            <person name="Mitsuda N."/>
            <person name="Wang M."/>
            <person name="Liu G.H."/>
            <person name="Pecoraro L."/>
            <person name="Huang H.X."/>
            <person name="Xiao X.J."/>
            <person name="Lin M."/>
            <person name="Wu X.Y."/>
            <person name="Wu W.L."/>
            <person name="Chen Y.Y."/>
            <person name="Chang S.B."/>
            <person name="Sakamoto S."/>
            <person name="Ohme-Takagi M."/>
            <person name="Yagi M."/>
            <person name="Zeng S.J."/>
            <person name="Shen C.Y."/>
            <person name="Yeh C.M."/>
            <person name="Luo Y.B."/>
            <person name="Tsai W.C."/>
            <person name="Van de Peer Y."/>
            <person name="Liu Z.J."/>
        </authorList>
    </citation>
    <scope>NUCLEOTIDE SEQUENCE [LARGE SCALE GENOMIC DNA]</scope>
    <source>
        <strain evidence="3">cv. Shenzhen</strain>
        <tissue evidence="2">Stem</tissue>
    </source>
</reference>
<name>A0A2I0BER6_9ASPA</name>
<protein>
    <submittedName>
        <fullName evidence="2">Uncharacterized protein</fullName>
    </submittedName>
</protein>
<keyword evidence="1" id="KW-0472">Membrane</keyword>
<dbReference type="EMBL" id="KZ451886">
    <property type="protein sequence ID" value="PKA66256.1"/>
    <property type="molecule type" value="Genomic_DNA"/>
</dbReference>
<dbReference type="AlphaFoldDB" id="A0A2I0BER6"/>
<proteinExistence type="predicted"/>
<evidence type="ECO:0000256" key="1">
    <source>
        <dbReference type="SAM" id="Phobius"/>
    </source>
</evidence>
<feature type="transmembrane region" description="Helical" evidence="1">
    <location>
        <begin position="6"/>
        <end position="32"/>
    </location>
</feature>
<dbReference type="Proteomes" id="UP000236161">
    <property type="component" value="Unassembled WGS sequence"/>
</dbReference>
<evidence type="ECO:0000313" key="3">
    <source>
        <dbReference type="Proteomes" id="UP000236161"/>
    </source>
</evidence>
<gene>
    <name evidence="2" type="ORF">AXF42_Ash006953</name>
</gene>
<evidence type="ECO:0000313" key="2">
    <source>
        <dbReference type="EMBL" id="PKA66256.1"/>
    </source>
</evidence>
<accession>A0A2I0BER6</accession>
<organism evidence="2 3">
    <name type="scientific">Apostasia shenzhenica</name>
    <dbReference type="NCBI Taxonomy" id="1088818"/>
    <lineage>
        <taxon>Eukaryota</taxon>
        <taxon>Viridiplantae</taxon>
        <taxon>Streptophyta</taxon>
        <taxon>Embryophyta</taxon>
        <taxon>Tracheophyta</taxon>
        <taxon>Spermatophyta</taxon>
        <taxon>Magnoliopsida</taxon>
        <taxon>Liliopsida</taxon>
        <taxon>Asparagales</taxon>
        <taxon>Orchidaceae</taxon>
        <taxon>Apostasioideae</taxon>
        <taxon>Apostasia</taxon>
    </lineage>
</organism>
<keyword evidence="1" id="KW-0812">Transmembrane</keyword>
<keyword evidence="1" id="KW-1133">Transmembrane helix</keyword>